<evidence type="ECO:0000313" key="3">
    <source>
        <dbReference type="Proteomes" id="UP000013085"/>
    </source>
</evidence>
<dbReference type="Pfam" id="PF12706">
    <property type="entry name" value="Lactamase_B_2"/>
    <property type="match status" value="1"/>
</dbReference>
<dbReference type="EMBL" id="AGYR01000056">
    <property type="protein sequence ID" value="ENZ08958.1"/>
    <property type="molecule type" value="Genomic_DNA"/>
</dbReference>
<dbReference type="PATRIC" id="fig|999408.3.peg.5079"/>
<dbReference type="HOGENOM" id="CLU_085057_0_0_9"/>
<dbReference type="AlphaFoldDB" id="A0A0E2H4I2"/>
<comment type="caution">
    <text evidence="2">The sequence shown here is derived from an EMBL/GenBank/DDBJ whole genome shotgun (WGS) entry which is preliminary data.</text>
</comment>
<sequence>MKLKIVGSGGMFLIPNPFCKCSVCQEARIKRGRYERLGPSLYIEDIGMLIDTPEDIAVACDRQGISRIEYLSISHKDPDHTRGMRIVEPLGYNCIAGKGTPIQFIAMPEVIDDINAWNGDGLYYYQNILNCISINGTNYAKIGTIELHLVNNKTHRGNMTFYVISDGSKKAVYACCDVKPFVPNQLYYDADVLIIGLVSDDGILKDGSKLDSAPFRDDMFTLDEMMEIKRAYRIKRIIITHIDEYWGKSYAYYREFEKKLDNVSFAYDGMEIVL</sequence>
<dbReference type="Proteomes" id="UP000013085">
    <property type="component" value="Unassembled WGS sequence"/>
</dbReference>
<dbReference type="InterPro" id="IPR036866">
    <property type="entry name" value="RibonucZ/Hydroxyglut_hydro"/>
</dbReference>
<gene>
    <name evidence="2" type="ORF">HMPREF1090_04721</name>
</gene>
<name>A0A0E2H4I2_9FIRM</name>
<proteinExistence type="predicted"/>
<evidence type="ECO:0000259" key="1">
    <source>
        <dbReference type="Pfam" id="PF12706"/>
    </source>
</evidence>
<reference evidence="2 3" key="1">
    <citation type="submission" date="2013-01" db="EMBL/GenBank/DDBJ databases">
        <title>The Genome Sequence of Clostridium clostridioforme 90A8.</title>
        <authorList>
            <consortium name="The Broad Institute Genome Sequencing Platform"/>
            <person name="Earl A."/>
            <person name="Ward D."/>
            <person name="Feldgarden M."/>
            <person name="Gevers D."/>
            <person name="Courvalin P."/>
            <person name="Lambert T."/>
            <person name="Walker B."/>
            <person name="Young S.K."/>
            <person name="Zeng Q."/>
            <person name="Gargeya S."/>
            <person name="Fitzgerald M."/>
            <person name="Haas B."/>
            <person name="Abouelleil A."/>
            <person name="Alvarado L."/>
            <person name="Arachchi H.M."/>
            <person name="Berlin A.M."/>
            <person name="Chapman S.B."/>
            <person name="Dewar J."/>
            <person name="Goldberg J."/>
            <person name="Griggs A."/>
            <person name="Gujja S."/>
            <person name="Hansen M."/>
            <person name="Howarth C."/>
            <person name="Imamovic A."/>
            <person name="Larimer J."/>
            <person name="McCowan C."/>
            <person name="Murphy C."/>
            <person name="Neiman D."/>
            <person name="Pearson M."/>
            <person name="Priest M."/>
            <person name="Roberts A."/>
            <person name="Saif S."/>
            <person name="Shea T."/>
            <person name="Sisk P."/>
            <person name="Sykes S."/>
            <person name="Wortman J."/>
            <person name="Nusbaum C."/>
            <person name="Birren B."/>
        </authorList>
    </citation>
    <scope>NUCLEOTIDE SEQUENCE [LARGE SCALE GENOMIC DNA]</scope>
    <source>
        <strain evidence="2 3">90A8</strain>
    </source>
</reference>
<evidence type="ECO:0000313" key="2">
    <source>
        <dbReference type="EMBL" id="ENZ08958.1"/>
    </source>
</evidence>
<feature type="domain" description="Metallo-beta-lactamase" evidence="1">
    <location>
        <begin position="61"/>
        <end position="242"/>
    </location>
</feature>
<dbReference type="SUPFAM" id="SSF56281">
    <property type="entry name" value="Metallo-hydrolase/oxidoreductase"/>
    <property type="match status" value="1"/>
</dbReference>
<dbReference type="GeneID" id="57960713"/>
<dbReference type="Gene3D" id="3.60.15.10">
    <property type="entry name" value="Ribonuclease Z/Hydroxyacylglutathione hydrolase-like"/>
    <property type="match status" value="1"/>
</dbReference>
<dbReference type="InterPro" id="IPR001279">
    <property type="entry name" value="Metallo-B-lactamas"/>
</dbReference>
<accession>A0A0E2H4I2</accession>
<dbReference type="RefSeq" id="WP_002587575.1">
    <property type="nucleotide sequence ID" value="NZ_KB850988.1"/>
</dbReference>
<protein>
    <submittedName>
        <fullName evidence="2">PhnP protein</fullName>
    </submittedName>
</protein>
<organism evidence="2 3">
    <name type="scientific">[Clostridium] clostridioforme 90A8</name>
    <dbReference type="NCBI Taxonomy" id="999408"/>
    <lineage>
        <taxon>Bacteria</taxon>
        <taxon>Bacillati</taxon>
        <taxon>Bacillota</taxon>
        <taxon>Clostridia</taxon>
        <taxon>Lachnospirales</taxon>
        <taxon>Lachnospiraceae</taxon>
        <taxon>Enterocloster</taxon>
    </lineage>
</organism>